<reference evidence="9" key="2">
    <citation type="submission" date="2025-09" db="UniProtKB">
        <authorList>
            <consortium name="Ensembl"/>
        </authorList>
    </citation>
    <scope>IDENTIFICATION</scope>
</reference>
<dbReference type="InterPro" id="IPR002942">
    <property type="entry name" value="S4_RNA-bd"/>
</dbReference>
<evidence type="ECO:0000256" key="6">
    <source>
        <dbReference type="ARBA" id="ARBA00023274"/>
    </source>
</evidence>
<evidence type="ECO:0000256" key="1">
    <source>
        <dbReference type="ARBA" id="ARBA00004604"/>
    </source>
</evidence>
<evidence type="ECO:0000256" key="4">
    <source>
        <dbReference type="ARBA" id="ARBA00022884"/>
    </source>
</evidence>
<evidence type="ECO:0000259" key="8">
    <source>
        <dbReference type="SMART" id="SM01390"/>
    </source>
</evidence>
<comment type="subcellular location">
    <subcellularLocation>
        <location evidence="1">Nucleus</location>
        <location evidence="1">Nucleolus</location>
    </subcellularLocation>
</comment>
<sequence length="208" mass="23205">MVRKLKYHEQKLLRRLELVSWEAAGGSLAEVKALRRYRLGRREDYVQYKALARTVRALARRLRDLGPASAAFRARCAAALLEKLYGLGLVGSRRSLADCESLSAAAFCRRRLPCLLLKLRMAQDLRHAVTFVEQGHVRVGPEVVTDPALLIPRAVEDFITWVDASRLRCGGDSGSAVNKEAKYGISGAIKVLAKNGIKKKKKPTFIFM</sequence>
<evidence type="ECO:0000256" key="3">
    <source>
        <dbReference type="ARBA" id="ARBA00022517"/>
    </source>
</evidence>
<dbReference type="SMART" id="SM01390">
    <property type="entry name" value="Ribosomal_S4"/>
    <property type="match status" value="1"/>
</dbReference>
<feature type="domain" description="Small ribosomal subunit protein uS4 N-terminal" evidence="8">
    <location>
        <begin position="4"/>
        <end position="109"/>
    </location>
</feature>
<reference evidence="9" key="1">
    <citation type="submission" date="2025-08" db="UniProtKB">
        <authorList>
            <consortium name="Ensembl"/>
        </authorList>
    </citation>
    <scope>IDENTIFICATION</scope>
</reference>
<dbReference type="Pfam" id="PF01479">
    <property type="entry name" value="S4"/>
    <property type="match status" value="1"/>
</dbReference>
<dbReference type="GO" id="GO:0030515">
    <property type="term" value="F:snoRNA binding"/>
    <property type="evidence" value="ECO:0007669"/>
    <property type="project" value="TreeGrafter"/>
</dbReference>
<proteinExistence type="inferred from homology"/>
<dbReference type="GO" id="GO:0032040">
    <property type="term" value="C:small-subunit processome"/>
    <property type="evidence" value="ECO:0007669"/>
    <property type="project" value="TreeGrafter"/>
</dbReference>
<dbReference type="PANTHER" id="PTHR11831:SF1">
    <property type="entry name" value="U3 SMALL NUCLEOLAR RIBONUCLEOPROTEIN PROTEIN IMP3"/>
    <property type="match status" value="1"/>
</dbReference>
<evidence type="ECO:0000256" key="2">
    <source>
        <dbReference type="ARBA" id="ARBA00007465"/>
    </source>
</evidence>
<evidence type="ECO:0000313" key="9">
    <source>
        <dbReference type="Ensembl" id="ENSSOCP00000017674.1"/>
    </source>
</evidence>
<dbReference type="GO" id="GO:0019843">
    <property type="term" value="F:rRNA binding"/>
    <property type="evidence" value="ECO:0007669"/>
    <property type="project" value="InterPro"/>
</dbReference>
<dbReference type="Proteomes" id="UP000694551">
    <property type="component" value="Unplaced"/>
</dbReference>
<comment type="similarity">
    <text evidence="2">Belongs to the universal ribosomal protein uS4 family.</text>
</comment>
<keyword evidence="6" id="KW-0687">Ribonucleoprotein</keyword>
<keyword evidence="3" id="KW-0690">Ribosome biogenesis</keyword>
<keyword evidence="10" id="KW-1185">Reference proteome</keyword>
<protein>
    <submittedName>
        <fullName evidence="9">IMP U3 small nucleolar ribonucleoprotein 3</fullName>
    </submittedName>
</protein>
<dbReference type="GO" id="GO:0042274">
    <property type="term" value="P:ribosomal small subunit biogenesis"/>
    <property type="evidence" value="ECO:0007669"/>
    <property type="project" value="TreeGrafter"/>
</dbReference>
<evidence type="ECO:0000313" key="10">
    <source>
        <dbReference type="Proteomes" id="UP000694551"/>
    </source>
</evidence>
<keyword evidence="5" id="KW-0539">Nucleus</keyword>
<dbReference type="CDD" id="cd00165">
    <property type="entry name" value="S4"/>
    <property type="match status" value="1"/>
</dbReference>
<dbReference type="PANTHER" id="PTHR11831">
    <property type="entry name" value="30S 40S RIBOSOMAL PROTEIN"/>
    <property type="match status" value="1"/>
</dbReference>
<dbReference type="AlphaFoldDB" id="A0A8D0FNL3"/>
<dbReference type="Ensembl" id="ENSSOCT00000018123.1">
    <property type="protein sequence ID" value="ENSSOCP00000017674.1"/>
    <property type="gene ID" value="ENSSOCG00000013292.1"/>
</dbReference>
<keyword evidence="4 7" id="KW-0694">RNA-binding</keyword>
<evidence type="ECO:0000256" key="5">
    <source>
        <dbReference type="ARBA" id="ARBA00023242"/>
    </source>
</evidence>
<organism evidence="9 10">
    <name type="scientific">Strix occidentalis caurina</name>
    <name type="common">northern spotted owl</name>
    <dbReference type="NCBI Taxonomy" id="311401"/>
    <lineage>
        <taxon>Eukaryota</taxon>
        <taxon>Metazoa</taxon>
        <taxon>Chordata</taxon>
        <taxon>Craniata</taxon>
        <taxon>Vertebrata</taxon>
        <taxon>Euteleostomi</taxon>
        <taxon>Archelosauria</taxon>
        <taxon>Archosauria</taxon>
        <taxon>Dinosauria</taxon>
        <taxon>Saurischia</taxon>
        <taxon>Theropoda</taxon>
        <taxon>Coelurosauria</taxon>
        <taxon>Aves</taxon>
        <taxon>Neognathae</taxon>
        <taxon>Neoaves</taxon>
        <taxon>Telluraves</taxon>
        <taxon>Strigiformes</taxon>
        <taxon>Strigidae</taxon>
        <taxon>Strix</taxon>
    </lineage>
</organism>
<dbReference type="GO" id="GO:0034457">
    <property type="term" value="C:Mpp10 complex"/>
    <property type="evidence" value="ECO:0007669"/>
    <property type="project" value="TreeGrafter"/>
</dbReference>
<accession>A0A8D0FNL3</accession>
<name>A0A8D0FNL3_STROC</name>
<evidence type="ECO:0000256" key="7">
    <source>
        <dbReference type="PROSITE-ProRule" id="PRU00182"/>
    </source>
</evidence>
<dbReference type="InterPro" id="IPR022801">
    <property type="entry name" value="Ribosomal_uS4"/>
</dbReference>
<dbReference type="PROSITE" id="PS50889">
    <property type="entry name" value="S4"/>
    <property type="match status" value="1"/>
</dbReference>
<dbReference type="GO" id="GO:0006364">
    <property type="term" value="P:rRNA processing"/>
    <property type="evidence" value="ECO:0007669"/>
    <property type="project" value="TreeGrafter"/>
</dbReference>
<dbReference type="InterPro" id="IPR001912">
    <property type="entry name" value="Ribosomal_uS4_N"/>
</dbReference>
<dbReference type="Pfam" id="PF00163">
    <property type="entry name" value="Ribosomal_S4"/>
    <property type="match status" value="1"/>
</dbReference>
<dbReference type="SUPFAM" id="SSF55174">
    <property type="entry name" value="Alpha-L RNA-binding motif"/>
    <property type="match status" value="1"/>
</dbReference>